<evidence type="ECO:0008006" key="3">
    <source>
        <dbReference type="Google" id="ProtNLM"/>
    </source>
</evidence>
<dbReference type="GeneID" id="93099787"/>
<keyword evidence="2" id="KW-1185">Reference proteome</keyword>
<dbReference type="EMBL" id="JACIES010000012">
    <property type="protein sequence ID" value="MBB4027737.1"/>
    <property type="molecule type" value="Genomic_DNA"/>
</dbReference>
<protein>
    <recommendedName>
        <fullName evidence="3">DUF1893 domain-containing protein</fullName>
    </recommendedName>
</protein>
<evidence type="ECO:0000313" key="1">
    <source>
        <dbReference type="EMBL" id="MBB4027737.1"/>
    </source>
</evidence>
<dbReference type="AlphaFoldDB" id="A0A7W6N003"/>
<dbReference type="InterPro" id="IPR015067">
    <property type="entry name" value="DUF1893_TM1506-like"/>
</dbReference>
<gene>
    <name evidence="1" type="ORF">GGR14_003551</name>
</gene>
<dbReference type="Pfam" id="PF08973">
    <property type="entry name" value="TM1506"/>
    <property type="match status" value="1"/>
</dbReference>
<reference evidence="1 2" key="1">
    <citation type="submission" date="2020-08" db="EMBL/GenBank/DDBJ databases">
        <title>Genomic Encyclopedia of Type Strains, Phase IV (KMG-IV): sequencing the most valuable type-strain genomes for metagenomic binning, comparative biology and taxonomic classification.</title>
        <authorList>
            <person name="Goeker M."/>
        </authorList>
    </citation>
    <scope>NUCLEOTIDE SEQUENCE [LARGE SCALE GENOMIC DNA]</scope>
    <source>
        <strain evidence="1 2">DSM 105721</strain>
    </source>
</reference>
<dbReference type="InterPro" id="IPR037081">
    <property type="entry name" value="Hyp_TM1506"/>
</dbReference>
<dbReference type="SUPFAM" id="SSF53927">
    <property type="entry name" value="Cytidine deaminase-like"/>
    <property type="match status" value="1"/>
</dbReference>
<dbReference type="Gene3D" id="3.40.140.30">
    <property type="entry name" value="Hypothetical protein TM1506"/>
    <property type="match status" value="1"/>
</dbReference>
<sequence>MSMMVETDRKVLIERLDAEQCSCVIYNGGETRLFWERGVQDLYRLLKTEPDFLRGAFIADKVIGKAAAALMALGGVDEVFARVISSPARELLERSGIKVDCLSEVPHIINRTRTGWCPLETRCFRMHTAEECLQQIEGFIHTMNNVTK</sequence>
<evidence type="ECO:0000313" key="2">
    <source>
        <dbReference type="Proteomes" id="UP000546007"/>
    </source>
</evidence>
<comment type="caution">
    <text evidence="1">The sequence shown here is derived from an EMBL/GenBank/DDBJ whole genome shotgun (WGS) entry which is preliminary data.</text>
</comment>
<dbReference type="RefSeq" id="WP_373289770.1">
    <property type="nucleotide sequence ID" value="NZ_AP028155.1"/>
</dbReference>
<dbReference type="InterPro" id="IPR016193">
    <property type="entry name" value="Cytidine_deaminase-like"/>
</dbReference>
<accession>A0A7W6N003</accession>
<organism evidence="1 2">
    <name type="scientific">Butyricimonas faecihominis</name>
    <dbReference type="NCBI Taxonomy" id="1472416"/>
    <lineage>
        <taxon>Bacteria</taxon>
        <taxon>Pseudomonadati</taxon>
        <taxon>Bacteroidota</taxon>
        <taxon>Bacteroidia</taxon>
        <taxon>Bacteroidales</taxon>
        <taxon>Odoribacteraceae</taxon>
        <taxon>Butyricimonas</taxon>
    </lineage>
</organism>
<dbReference type="GO" id="GO:0003824">
    <property type="term" value="F:catalytic activity"/>
    <property type="evidence" value="ECO:0007669"/>
    <property type="project" value="InterPro"/>
</dbReference>
<dbReference type="Proteomes" id="UP000546007">
    <property type="component" value="Unassembled WGS sequence"/>
</dbReference>
<proteinExistence type="predicted"/>
<name>A0A7W6N003_9BACT</name>